<evidence type="ECO:0000313" key="4">
    <source>
        <dbReference type="Proteomes" id="UP000058599"/>
    </source>
</evidence>
<keyword evidence="2" id="KW-0812">Transmembrane</keyword>
<dbReference type="KEGG" id="sgi:SGRAN_2960"/>
<protein>
    <submittedName>
        <fullName evidence="3">Uncharacterized protein</fullName>
    </submittedName>
</protein>
<gene>
    <name evidence="3" type="ORF">SGRAN_2960</name>
</gene>
<feature type="region of interest" description="Disordered" evidence="1">
    <location>
        <begin position="200"/>
        <end position="235"/>
    </location>
</feature>
<organism evidence="3 4">
    <name type="scientific">Sphingopyxis granuli</name>
    <dbReference type="NCBI Taxonomy" id="267128"/>
    <lineage>
        <taxon>Bacteria</taxon>
        <taxon>Pseudomonadati</taxon>
        <taxon>Pseudomonadota</taxon>
        <taxon>Alphaproteobacteria</taxon>
        <taxon>Sphingomonadales</taxon>
        <taxon>Sphingomonadaceae</taxon>
        <taxon>Sphingopyxis</taxon>
    </lineage>
</organism>
<name>A0AA86L4V8_9SPHN</name>
<reference evidence="3 4" key="1">
    <citation type="journal article" date="2016" name="BMC Genomics">
        <title>Genomic analysis of the nitrate-respiring Sphingopyxis granuli (formerly Sphingomonas macrogoltabida) strain TFA.</title>
        <authorList>
            <person name="Garcia-Romero I."/>
            <person name="Perez-Pulido A.J."/>
            <person name="Gonzalez-Flores Y.E."/>
            <person name="Reyes-Ramirez F."/>
            <person name="Santero E."/>
            <person name="Floriano B."/>
        </authorList>
    </citation>
    <scope>NUCLEOTIDE SEQUENCE [LARGE SCALE GENOMIC DNA]</scope>
    <source>
        <strain evidence="3 4">TFA</strain>
    </source>
</reference>
<dbReference type="RefSeq" id="WP_067184894.1">
    <property type="nucleotide sequence ID" value="NZ_CP012199.1"/>
</dbReference>
<keyword evidence="2" id="KW-1133">Transmembrane helix</keyword>
<dbReference type="EMBL" id="CP012199">
    <property type="protein sequence ID" value="AMG75307.1"/>
    <property type="molecule type" value="Genomic_DNA"/>
</dbReference>
<feature type="compositionally biased region" description="Basic and acidic residues" evidence="1">
    <location>
        <begin position="226"/>
        <end position="235"/>
    </location>
</feature>
<dbReference type="PROSITE" id="PS51257">
    <property type="entry name" value="PROKAR_LIPOPROTEIN"/>
    <property type="match status" value="1"/>
</dbReference>
<dbReference type="Proteomes" id="UP000058599">
    <property type="component" value="Chromosome"/>
</dbReference>
<feature type="compositionally biased region" description="Basic and acidic residues" evidence="1">
    <location>
        <begin position="203"/>
        <end position="219"/>
    </location>
</feature>
<evidence type="ECO:0000313" key="3">
    <source>
        <dbReference type="EMBL" id="AMG75307.1"/>
    </source>
</evidence>
<proteinExistence type="predicted"/>
<sequence>MWKWIRIPKGIALLAFLLPWMTVSCSNQKIAEASGFGLAFGSIKTMGRASSSGDGAAMNLWLILALLAIVGGLVLLFTRGRETAKLVLGTSAAALLLILIGTWRYSKDAIAAEAAKNGGGNGGLDQAALSMIQIHWEFGYWLALLALIAAGVMAWLVMSGKEAEAEAKMRSLAADAADAAKVAAAKAGDAARDAAAKANDAIDAAKDASKDASKDRAGDDAGAAPDGKDGDPPKP</sequence>
<evidence type="ECO:0000256" key="1">
    <source>
        <dbReference type="SAM" id="MobiDB-lite"/>
    </source>
</evidence>
<dbReference type="AlphaFoldDB" id="A0AA86L4V8"/>
<feature type="transmembrane region" description="Helical" evidence="2">
    <location>
        <begin position="84"/>
        <end position="103"/>
    </location>
</feature>
<evidence type="ECO:0000256" key="2">
    <source>
        <dbReference type="SAM" id="Phobius"/>
    </source>
</evidence>
<feature type="transmembrane region" description="Helical" evidence="2">
    <location>
        <begin position="138"/>
        <end position="158"/>
    </location>
</feature>
<feature type="transmembrane region" description="Helical" evidence="2">
    <location>
        <begin position="57"/>
        <end position="77"/>
    </location>
</feature>
<keyword evidence="4" id="KW-1185">Reference proteome</keyword>
<accession>A0AA86L4V8</accession>
<keyword evidence="2" id="KW-0472">Membrane</keyword>